<evidence type="ECO:0000313" key="1">
    <source>
        <dbReference type="EMBL" id="QJA91209.1"/>
    </source>
</evidence>
<reference evidence="1" key="1">
    <citation type="submission" date="2020-03" db="EMBL/GenBank/DDBJ databases">
        <title>The deep terrestrial virosphere.</title>
        <authorList>
            <person name="Holmfeldt K."/>
            <person name="Nilsson E."/>
            <person name="Simone D."/>
            <person name="Lopez-Fernandez M."/>
            <person name="Wu X."/>
            <person name="de Brujin I."/>
            <person name="Lundin D."/>
            <person name="Andersson A."/>
            <person name="Bertilsson S."/>
            <person name="Dopson M."/>
        </authorList>
    </citation>
    <scope>NUCLEOTIDE SEQUENCE</scope>
    <source>
        <strain evidence="1">MM415B03436</strain>
    </source>
</reference>
<proteinExistence type="predicted"/>
<protein>
    <submittedName>
        <fullName evidence="1">Uncharacterized protein</fullName>
    </submittedName>
</protein>
<name>A0A6M3LA05_9ZZZZ</name>
<dbReference type="AlphaFoldDB" id="A0A6M3LA05"/>
<dbReference type="EMBL" id="MT142969">
    <property type="protein sequence ID" value="QJA91209.1"/>
    <property type="molecule type" value="Genomic_DNA"/>
</dbReference>
<gene>
    <name evidence="1" type="ORF">MM415B03436_0016</name>
</gene>
<sequence>MSNHIFLVPADKEGLEFVRLARKFIDPEYTIQAYRSSLKSGKHGVYIGSKYLSHLNKHLRAHDIVIPIWFSNLMLKTLGDLRLKDLMTELQEEIKQHNIDEPAVRELMQKLLVVYISKIVKGD</sequence>
<accession>A0A6M3LA05</accession>
<organism evidence="1">
    <name type="scientific">viral metagenome</name>
    <dbReference type="NCBI Taxonomy" id="1070528"/>
    <lineage>
        <taxon>unclassified sequences</taxon>
        <taxon>metagenomes</taxon>
        <taxon>organismal metagenomes</taxon>
    </lineage>
</organism>